<dbReference type="InterPro" id="IPR050641">
    <property type="entry name" value="RIFMO-like"/>
</dbReference>
<dbReference type="GO" id="GO:0016709">
    <property type="term" value="F:oxidoreductase activity, acting on paired donors, with incorporation or reduction of molecular oxygen, NAD(P)H as one donor, and incorporation of one atom of oxygen"/>
    <property type="evidence" value="ECO:0007669"/>
    <property type="project" value="UniProtKB-ARBA"/>
</dbReference>
<dbReference type="EMBL" id="NGFP01000080">
    <property type="protein sequence ID" value="OUC95462.1"/>
    <property type="molecule type" value="Genomic_DNA"/>
</dbReference>
<keyword evidence="3" id="KW-0285">Flavoprotein</keyword>
<organism evidence="7 8">
    <name type="scientific">Streptosporangium minutum</name>
    <dbReference type="NCBI Taxonomy" id="569862"/>
    <lineage>
        <taxon>Bacteria</taxon>
        <taxon>Bacillati</taxon>
        <taxon>Actinomycetota</taxon>
        <taxon>Actinomycetes</taxon>
        <taxon>Streptosporangiales</taxon>
        <taxon>Streptosporangiaceae</taxon>
        <taxon>Streptosporangium</taxon>
    </lineage>
</organism>
<dbReference type="AlphaFoldDB" id="A0A243RKP7"/>
<dbReference type="Gene3D" id="3.50.50.60">
    <property type="entry name" value="FAD/NAD(P)-binding domain"/>
    <property type="match status" value="1"/>
</dbReference>
<evidence type="ECO:0000256" key="4">
    <source>
        <dbReference type="ARBA" id="ARBA00022827"/>
    </source>
</evidence>
<comment type="caution">
    <text evidence="7">The sequence shown here is derived from an EMBL/GenBank/DDBJ whole genome shotgun (WGS) entry which is preliminary data.</text>
</comment>
<feature type="compositionally biased region" description="Acidic residues" evidence="5">
    <location>
        <begin position="140"/>
        <end position="158"/>
    </location>
</feature>
<dbReference type="Pfam" id="PF01494">
    <property type="entry name" value="FAD_binding_3"/>
    <property type="match status" value="1"/>
</dbReference>
<dbReference type="Proteomes" id="UP000194761">
    <property type="component" value="Unassembled WGS sequence"/>
</dbReference>
<keyword evidence="8" id="KW-1185">Reference proteome</keyword>
<protein>
    <recommendedName>
        <fullName evidence="6">FAD-binding domain-containing protein</fullName>
    </recommendedName>
</protein>
<dbReference type="Gene3D" id="3.40.30.120">
    <property type="match status" value="1"/>
</dbReference>
<dbReference type="InterPro" id="IPR036188">
    <property type="entry name" value="FAD/NAD-bd_sf"/>
</dbReference>
<dbReference type="PANTHER" id="PTHR43004:SF19">
    <property type="entry name" value="BINDING MONOOXYGENASE, PUTATIVE (JCVI)-RELATED"/>
    <property type="match status" value="1"/>
</dbReference>
<evidence type="ECO:0000256" key="1">
    <source>
        <dbReference type="ARBA" id="ARBA00001974"/>
    </source>
</evidence>
<sequence length="560" mass="60944">MTPLDVLIVGAGPTGLTLACDLIRRGLTCRIVEQSRTPQTGSRGFTLKPRSLEVLDDLGAVHRVLAAAQVQSRTRFHLGEPLLFDLWVPPAAPGPQRPYPNSLAIPQWRTEAVMRERLAELGGVVEFGCRLTGFHTGDGQGEDPGDGQGEDLGEDLGEDPGVTATLERDGVTETVRASYLVGADGGRSTVRRRLGLAFSGSTDDARALIADVHVDGPRHRDAVHFWMAADGHIVVLRPTPHAPTWQVVASLAPDADGAWPEASLEHLQRAVTERTGRGDIRLTDPAWLSVWRYNLRMIDTYRVGRVFLAGDAAHVHSPFGGFGMNTGIQDAYNLGWKLALVLRGAAGDALLDTYQTERLPVARTILAESDRRFAAATPPRLIRPLLRAVLKPFFARQQIRDRNDHPTYRTSPLSLDLADRRSPVRAGDVAPDGPVRLGADASRTRLFDLFRGPHFTVLTFSAQHAGAAAHTVRDLADHLRVCTVIAPGRRPVTGVTVLIDTEGRIRRAYGARDSTLIVVRPDGYIGLIAHHPADHTLRDYLAQAHLRPLPTAPSHASASR</sequence>
<dbReference type="PRINTS" id="PR00420">
    <property type="entry name" value="RNGMNOXGNASE"/>
</dbReference>
<name>A0A243RKP7_9ACTN</name>
<comment type="cofactor">
    <cofactor evidence="1">
        <name>FAD</name>
        <dbReference type="ChEBI" id="CHEBI:57692"/>
    </cofactor>
</comment>
<dbReference type="SUPFAM" id="SSF52833">
    <property type="entry name" value="Thioredoxin-like"/>
    <property type="match status" value="1"/>
</dbReference>
<dbReference type="GO" id="GO:0071949">
    <property type="term" value="F:FAD binding"/>
    <property type="evidence" value="ECO:0007669"/>
    <property type="project" value="InterPro"/>
</dbReference>
<dbReference type="NCBIfam" id="NF004832">
    <property type="entry name" value="PRK06184.1"/>
    <property type="match status" value="1"/>
</dbReference>
<feature type="region of interest" description="Disordered" evidence="5">
    <location>
        <begin position="135"/>
        <end position="163"/>
    </location>
</feature>
<accession>A0A243RKP7</accession>
<dbReference type="Pfam" id="PF21274">
    <property type="entry name" value="Rng_hyd_C"/>
    <property type="match status" value="1"/>
</dbReference>
<dbReference type="SUPFAM" id="SSF51905">
    <property type="entry name" value="FAD/NAD(P)-binding domain"/>
    <property type="match status" value="1"/>
</dbReference>
<gene>
    <name evidence="7" type="ORF">CA984_18530</name>
</gene>
<evidence type="ECO:0000256" key="5">
    <source>
        <dbReference type="SAM" id="MobiDB-lite"/>
    </source>
</evidence>
<dbReference type="InterPro" id="IPR036249">
    <property type="entry name" value="Thioredoxin-like_sf"/>
</dbReference>
<evidence type="ECO:0000313" key="7">
    <source>
        <dbReference type="EMBL" id="OUC95462.1"/>
    </source>
</evidence>
<dbReference type="RefSeq" id="WP_086574046.1">
    <property type="nucleotide sequence ID" value="NZ_NGFP01000080.1"/>
</dbReference>
<dbReference type="PANTHER" id="PTHR43004">
    <property type="entry name" value="TRK SYSTEM POTASSIUM UPTAKE PROTEIN"/>
    <property type="match status" value="1"/>
</dbReference>
<dbReference type="Gene3D" id="3.30.70.2450">
    <property type="match status" value="1"/>
</dbReference>
<proteinExistence type="inferred from homology"/>
<evidence type="ECO:0000313" key="8">
    <source>
        <dbReference type="Proteomes" id="UP000194761"/>
    </source>
</evidence>
<evidence type="ECO:0000256" key="3">
    <source>
        <dbReference type="ARBA" id="ARBA00022630"/>
    </source>
</evidence>
<keyword evidence="4" id="KW-0274">FAD</keyword>
<evidence type="ECO:0000259" key="6">
    <source>
        <dbReference type="Pfam" id="PF01494"/>
    </source>
</evidence>
<dbReference type="InterPro" id="IPR002938">
    <property type="entry name" value="FAD-bd"/>
</dbReference>
<reference evidence="7 8" key="1">
    <citation type="submission" date="2017-05" db="EMBL/GenBank/DDBJ databases">
        <title>Biotechnological potential of actinobacteria isolated from South African environments.</title>
        <authorList>
            <person name="Le Roes-Hill M."/>
            <person name="Prins A."/>
            <person name="Durrell K.A."/>
        </authorList>
    </citation>
    <scope>NUCLEOTIDE SEQUENCE [LARGE SCALE GENOMIC DNA]</scope>
    <source>
        <strain evidence="7">M26</strain>
    </source>
</reference>
<comment type="similarity">
    <text evidence="2">Belongs to the PheA/TfdB FAD monooxygenase family.</text>
</comment>
<feature type="domain" description="FAD-binding" evidence="6">
    <location>
        <begin position="5"/>
        <end position="368"/>
    </location>
</feature>
<evidence type="ECO:0000256" key="2">
    <source>
        <dbReference type="ARBA" id="ARBA00007801"/>
    </source>
</evidence>